<dbReference type="PRINTS" id="PR00449">
    <property type="entry name" value="RASTRNSFRMNG"/>
</dbReference>
<keyword evidence="4" id="KW-1185">Reference proteome</keyword>
<evidence type="ECO:0000256" key="1">
    <source>
        <dbReference type="ARBA" id="ARBA00022741"/>
    </source>
</evidence>
<dbReference type="SUPFAM" id="SSF52540">
    <property type="entry name" value="P-loop containing nucleoside triphosphate hydrolases"/>
    <property type="match status" value="1"/>
</dbReference>
<dbReference type="PANTHER" id="PTHR24072">
    <property type="entry name" value="RHO FAMILY GTPASE"/>
    <property type="match status" value="1"/>
</dbReference>
<evidence type="ECO:0000313" key="4">
    <source>
        <dbReference type="Proteomes" id="UP000694427"/>
    </source>
</evidence>
<dbReference type="AlphaFoldDB" id="A0A8C1M6R0"/>
<reference evidence="3" key="1">
    <citation type="submission" date="2025-08" db="UniProtKB">
        <authorList>
            <consortium name="Ensembl"/>
        </authorList>
    </citation>
    <scope>IDENTIFICATION</scope>
</reference>
<keyword evidence="2" id="KW-0342">GTP-binding</keyword>
<dbReference type="InterPro" id="IPR027417">
    <property type="entry name" value="P-loop_NTPase"/>
</dbReference>
<organism evidence="3 4">
    <name type="scientific">Cyprinus carpio</name>
    <name type="common">Common carp</name>
    <dbReference type="NCBI Taxonomy" id="7962"/>
    <lineage>
        <taxon>Eukaryota</taxon>
        <taxon>Metazoa</taxon>
        <taxon>Chordata</taxon>
        <taxon>Craniata</taxon>
        <taxon>Vertebrata</taxon>
        <taxon>Euteleostomi</taxon>
        <taxon>Actinopterygii</taxon>
        <taxon>Neopterygii</taxon>
        <taxon>Teleostei</taxon>
        <taxon>Ostariophysi</taxon>
        <taxon>Cypriniformes</taxon>
        <taxon>Cyprinidae</taxon>
        <taxon>Cyprininae</taxon>
        <taxon>Cyprinus</taxon>
    </lineage>
</organism>
<evidence type="ECO:0000256" key="2">
    <source>
        <dbReference type="ARBA" id="ARBA00023134"/>
    </source>
</evidence>
<proteinExistence type="predicted"/>
<evidence type="ECO:0000313" key="3">
    <source>
        <dbReference type="Ensembl" id="ENSCCRP00010070974.1"/>
    </source>
</evidence>
<protein>
    <submittedName>
        <fullName evidence="3">Uncharacterized protein</fullName>
    </submittedName>
</protein>
<dbReference type="InterPro" id="IPR003578">
    <property type="entry name" value="Small_GTPase_Rho"/>
</dbReference>
<dbReference type="Proteomes" id="UP000694427">
    <property type="component" value="Unplaced"/>
</dbReference>
<dbReference type="GO" id="GO:0005525">
    <property type="term" value="F:GTP binding"/>
    <property type="evidence" value="ECO:0007669"/>
    <property type="project" value="UniProtKB-KW"/>
</dbReference>
<keyword evidence="1" id="KW-0547">Nucleotide-binding</keyword>
<dbReference type="GO" id="GO:0007264">
    <property type="term" value="P:small GTPase-mediated signal transduction"/>
    <property type="evidence" value="ECO:0007669"/>
    <property type="project" value="InterPro"/>
</dbReference>
<accession>A0A8C1M6R0</accession>
<dbReference type="Gene3D" id="3.40.50.300">
    <property type="entry name" value="P-loop containing nucleotide triphosphate hydrolases"/>
    <property type="match status" value="1"/>
</dbReference>
<sequence>MLDDILHFSRPNVETIKCVVVGDNAVGKTHLICARACNATLTQYQLLATHVPTVWAIDQYRVCQEVLECSRDVVDDVSVSLRLWDTFGDHHKDSCFAYGRCVCGLHLS</sequence>
<reference evidence="3" key="2">
    <citation type="submission" date="2025-09" db="UniProtKB">
        <authorList>
            <consortium name="Ensembl"/>
        </authorList>
    </citation>
    <scope>IDENTIFICATION</scope>
</reference>
<name>A0A8C1M6R0_CYPCA</name>
<dbReference type="Ensembl" id="ENSCCRT00010078448.1">
    <property type="protein sequence ID" value="ENSCCRP00010070974.1"/>
    <property type="gene ID" value="ENSCCRG00010030781.1"/>
</dbReference>